<sequence>MIEEDFKTIQKRFESYRNLINIQRFSNDRLIDHVQRISNQHKFNTEHVVPQSWFRAREPMKGDLHHLFACEPTCNSLRSNFPYYEYEVEVFPLNYRSDCGKQEMNRFEPSYGEGIVARATLYFLLRYPKKITRKFRKSIDIPLLTRWHDQFKVTAYEKHRNKTIFEIQGNRNPLISRTN</sequence>
<dbReference type="GO" id="GO:0004519">
    <property type="term" value="F:endonuclease activity"/>
    <property type="evidence" value="ECO:0007669"/>
    <property type="project" value="UniProtKB-KW"/>
</dbReference>
<dbReference type="PANTHER" id="PTHR33607:SF2">
    <property type="entry name" value="ENDONUCLEASE-1"/>
    <property type="match status" value="1"/>
</dbReference>
<gene>
    <name evidence="3" type="ORF">DFR56_101384</name>
</gene>
<evidence type="ECO:0000256" key="1">
    <source>
        <dbReference type="ARBA" id="ARBA00022722"/>
    </source>
</evidence>
<dbReference type="Proteomes" id="UP000247978">
    <property type="component" value="Unassembled WGS sequence"/>
</dbReference>
<evidence type="ECO:0000256" key="2">
    <source>
        <dbReference type="ARBA" id="ARBA00022801"/>
    </source>
</evidence>
<dbReference type="RefSeq" id="WP_342353134.1">
    <property type="nucleotide sequence ID" value="NZ_JBHUHB010000001.1"/>
</dbReference>
<dbReference type="Pfam" id="PF04231">
    <property type="entry name" value="Endonuclease_1"/>
    <property type="match status" value="1"/>
</dbReference>
<keyword evidence="4" id="KW-1185">Reference proteome</keyword>
<dbReference type="InterPro" id="IPR007346">
    <property type="entry name" value="Endonuclease-I"/>
</dbReference>
<dbReference type="InterPro" id="IPR044925">
    <property type="entry name" value="His-Me_finger_sf"/>
</dbReference>
<comment type="caution">
    <text evidence="3">The sequence shown here is derived from an EMBL/GenBank/DDBJ whole genome shotgun (WGS) entry which is preliminary data.</text>
</comment>
<dbReference type="AlphaFoldDB" id="A0A2V3W8M2"/>
<protein>
    <submittedName>
        <fullName evidence="3">Endonuclease I</fullName>
    </submittedName>
</protein>
<reference evidence="3 4" key="1">
    <citation type="submission" date="2018-05" db="EMBL/GenBank/DDBJ databases">
        <title>Genomic Encyclopedia of Type Strains, Phase IV (KMG-IV): sequencing the most valuable type-strain genomes for metagenomic binning, comparative biology and taxonomic classification.</title>
        <authorList>
            <person name="Goeker M."/>
        </authorList>
    </citation>
    <scope>NUCLEOTIDE SEQUENCE [LARGE SCALE GENOMIC DNA]</scope>
    <source>
        <strain evidence="3 4">DSM 28556</strain>
    </source>
</reference>
<proteinExistence type="predicted"/>
<dbReference type="PANTHER" id="PTHR33607">
    <property type="entry name" value="ENDONUCLEASE-1"/>
    <property type="match status" value="1"/>
</dbReference>
<name>A0A2V3W8M2_9BACI</name>
<keyword evidence="3" id="KW-0255">Endonuclease</keyword>
<dbReference type="SUPFAM" id="SSF54060">
    <property type="entry name" value="His-Me finger endonucleases"/>
    <property type="match status" value="1"/>
</dbReference>
<keyword evidence="2" id="KW-0378">Hydrolase</keyword>
<evidence type="ECO:0000313" key="3">
    <source>
        <dbReference type="EMBL" id="PXW90472.1"/>
    </source>
</evidence>
<dbReference type="GO" id="GO:0016787">
    <property type="term" value="F:hydrolase activity"/>
    <property type="evidence" value="ECO:0007669"/>
    <property type="project" value="UniProtKB-KW"/>
</dbReference>
<keyword evidence="1" id="KW-0540">Nuclease</keyword>
<organism evidence="3 4">
    <name type="scientific">Pseudogracilibacillus auburnensis</name>
    <dbReference type="NCBI Taxonomy" id="1494959"/>
    <lineage>
        <taxon>Bacteria</taxon>
        <taxon>Bacillati</taxon>
        <taxon>Bacillota</taxon>
        <taxon>Bacilli</taxon>
        <taxon>Bacillales</taxon>
        <taxon>Bacillaceae</taxon>
        <taxon>Pseudogracilibacillus</taxon>
    </lineage>
</organism>
<dbReference type="EMBL" id="QJJQ01000001">
    <property type="protein sequence ID" value="PXW90472.1"/>
    <property type="molecule type" value="Genomic_DNA"/>
</dbReference>
<accession>A0A2V3W8M2</accession>
<evidence type="ECO:0000313" key="4">
    <source>
        <dbReference type="Proteomes" id="UP000247978"/>
    </source>
</evidence>